<dbReference type="PANTHER" id="PTHR13878:SF91">
    <property type="entry name" value="FAD BINDING DOMAIN PROTEIN (AFU_ORTHOLOGUE AFUA_6G12070)-RELATED"/>
    <property type="match status" value="1"/>
</dbReference>
<dbReference type="InterPro" id="IPR016166">
    <property type="entry name" value="FAD-bd_PCMH"/>
</dbReference>
<evidence type="ECO:0000256" key="1">
    <source>
        <dbReference type="ARBA" id="ARBA00005466"/>
    </source>
</evidence>
<dbReference type="InterPro" id="IPR012951">
    <property type="entry name" value="BBE"/>
</dbReference>
<dbReference type="SUPFAM" id="SSF56176">
    <property type="entry name" value="FAD-binding/transporter-associated domain-like"/>
    <property type="match status" value="1"/>
</dbReference>
<dbReference type="InterPro" id="IPR036318">
    <property type="entry name" value="FAD-bd_PCMH-like_sf"/>
</dbReference>
<dbReference type="GeneID" id="98146583"/>
<proteinExistence type="inferred from homology"/>
<keyword evidence="6" id="KW-1185">Reference proteome</keyword>
<dbReference type="InterPro" id="IPR006094">
    <property type="entry name" value="Oxid_FAD_bind_N"/>
</dbReference>
<dbReference type="PROSITE" id="PS51387">
    <property type="entry name" value="FAD_PCMH"/>
    <property type="match status" value="1"/>
</dbReference>
<evidence type="ECO:0000256" key="2">
    <source>
        <dbReference type="ARBA" id="ARBA00023002"/>
    </source>
</evidence>
<reference evidence="5 6" key="1">
    <citation type="submission" date="2024-07" db="EMBL/GenBank/DDBJ databases">
        <title>Section-level genome sequencing and comparative genomics of Aspergillus sections Usti and Cavernicolus.</title>
        <authorList>
            <consortium name="Lawrence Berkeley National Laboratory"/>
            <person name="Nybo J.L."/>
            <person name="Vesth T.C."/>
            <person name="Theobald S."/>
            <person name="Frisvad J.C."/>
            <person name="Larsen T.O."/>
            <person name="Kjaerboelling I."/>
            <person name="Rothschild-Mancinelli K."/>
            <person name="Lyhne E.K."/>
            <person name="Kogle M.E."/>
            <person name="Barry K."/>
            <person name="Clum A."/>
            <person name="Na H."/>
            <person name="Ledsgaard L."/>
            <person name="Lin J."/>
            <person name="Lipzen A."/>
            <person name="Kuo A."/>
            <person name="Riley R."/>
            <person name="Mondo S."/>
            <person name="Labutti K."/>
            <person name="Haridas S."/>
            <person name="Pangalinan J."/>
            <person name="Salamov A.A."/>
            <person name="Simmons B.A."/>
            <person name="Magnuson J.K."/>
            <person name="Chen J."/>
            <person name="Drula E."/>
            <person name="Henrissat B."/>
            <person name="Wiebenga A."/>
            <person name="Lubbers R.J."/>
            <person name="Gomes A.C."/>
            <person name="Macurrencykelacurrency M.R."/>
            <person name="Stajich J."/>
            <person name="Grigoriev I.V."/>
            <person name="Mortensen U.H."/>
            <person name="De Vries R.P."/>
            <person name="Baker S.E."/>
            <person name="Andersen M.R."/>
        </authorList>
    </citation>
    <scope>NUCLEOTIDE SEQUENCE [LARGE SCALE GENOMIC DNA]</scope>
    <source>
        <strain evidence="5 6">CBS 449.75</strain>
    </source>
</reference>
<dbReference type="InterPro" id="IPR050432">
    <property type="entry name" value="FAD-linked_Oxidoreductases_BP"/>
</dbReference>
<comment type="similarity">
    <text evidence="1">Belongs to the oxygen-dependent FAD-linked oxidoreductase family.</text>
</comment>
<feature type="chain" id="PRO_5047208555" description="FAD-binding PCMH-type domain-containing protein" evidence="3">
    <location>
        <begin position="21"/>
        <end position="584"/>
    </location>
</feature>
<name>A0ABR4LHE3_9EURO</name>
<keyword evidence="3" id="KW-0732">Signal</keyword>
<feature type="domain" description="FAD-binding PCMH-type" evidence="4">
    <location>
        <begin position="119"/>
        <end position="297"/>
    </location>
</feature>
<keyword evidence="2" id="KW-0560">Oxidoreductase</keyword>
<comment type="caution">
    <text evidence="5">The sequence shown here is derived from an EMBL/GenBank/DDBJ whole genome shotgun (WGS) entry which is preliminary data.</text>
</comment>
<dbReference type="Gene3D" id="3.30.465.10">
    <property type="match status" value="2"/>
</dbReference>
<protein>
    <recommendedName>
        <fullName evidence="4">FAD-binding PCMH-type domain-containing protein</fullName>
    </recommendedName>
</protein>
<dbReference type="RefSeq" id="XP_070882938.1">
    <property type="nucleotide sequence ID" value="XM_071031511.1"/>
</dbReference>
<sequence length="584" mass="63356">MPHGTLSLLACISLLPGALSAPSHHPSPHCRFLPGDRQWPRNSDWAQLNTTVSGRLIAGKPLAHVCHGPDYDAAACAEVRNRWSEPPLYFPDPVNVMSPYWLNLTCSPFSDRDNAPCELGNLASYAINVTSAEDVVAGLAFAQNHNIRVQVKNTGHDYLGRSTGPGSLALWTHNLKDIAFINYTSPQYTGPAAKLGAGVQAFDAYKVAAEHGLRVVGGYCPTVGIAGGYLQGAGHGPLLGAYGLAADNVLEFEAVTVDGRHLTASPTSHADLFWALSGGGAGNYAVVLSVTTKAHRDGVVAGGSLTVDHLQNGDDEAFWEAVQAWHRRLLVFDTIPGLTTVYRITNASFQVTQATLVDHPASDLEDNLRPFLRELDALGLHYTYEVNDHPSYYGHFATYNPGLPYGSYLNNETIGGRLVSRETVRERLPELTAVLRNITSTQTGTGAPVNVNGVAGNATHLRTVTAPGRNAVLPAWREALYHLIIEEWFDGAGPVDVFQEAQAAVNEHQELLRAVDPEGGAYINEATFDNPAWKEDYFGENYGELLRIKKRYDPDFVLYGPSAVGSDAWTRTAEGRLCRRHLDL</sequence>
<dbReference type="Proteomes" id="UP001610432">
    <property type="component" value="Unassembled WGS sequence"/>
</dbReference>
<feature type="signal peptide" evidence="3">
    <location>
        <begin position="1"/>
        <end position="20"/>
    </location>
</feature>
<accession>A0ABR4LHE3</accession>
<organism evidence="5 6">
    <name type="scientific">Aspergillus lucknowensis</name>
    <dbReference type="NCBI Taxonomy" id="176173"/>
    <lineage>
        <taxon>Eukaryota</taxon>
        <taxon>Fungi</taxon>
        <taxon>Dikarya</taxon>
        <taxon>Ascomycota</taxon>
        <taxon>Pezizomycotina</taxon>
        <taxon>Eurotiomycetes</taxon>
        <taxon>Eurotiomycetidae</taxon>
        <taxon>Eurotiales</taxon>
        <taxon>Aspergillaceae</taxon>
        <taxon>Aspergillus</taxon>
        <taxon>Aspergillus subgen. Nidulantes</taxon>
    </lineage>
</organism>
<dbReference type="EMBL" id="JBFXLQ010000045">
    <property type="protein sequence ID" value="KAL2863959.1"/>
    <property type="molecule type" value="Genomic_DNA"/>
</dbReference>
<dbReference type="InterPro" id="IPR016169">
    <property type="entry name" value="FAD-bd_PCMH_sub2"/>
</dbReference>
<dbReference type="Pfam" id="PF08031">
    <property type="entry name" value="BBE"/>
    <property type="match status" value="1"/>
</dbReference>
<dbReference type="PANTHER" id="PTHR13878">
    <property type="entry name" value="GULONOLACTONE OXIDASE"/>
    <property type="match status" value="1"/>
</dbReference>
<dbReference type="Pfam" id="PF01565">
    <property type="entry name" value="FAD_binding_4"/>
    <property type="match status" value="1"/>
</dbReference>
<evidence type="ECO:0000259" key="4">
    <source>
        <dbReference type="PROSITE" id="PS51387"/>
    </source>
</evidence>
<evidence type="ECO:0000256" key="3">
    <source>
        <dbReference type="SAM" id="SignalP"/>
    </source>
</evidence>
<evidence type="ECO:0000313" key="5">
    <source>
        <dbReference type="EMBL" id="KAL2863959.1"/>
    </source>
</evidence>
<evidence type="ECO:0000313" key="6">
    <source>
        <dbReference type="Proteomes" id="UP001610432"/>
    </source>
</evidence>
<gene>
    <name evidence="5" type="ORF">BJX67DRAFT_374141</name>
</gene>